<evidence type="ECO:0000256" key="4">
    <source>
        <dbReference type="RuleBase" id="RU003719"/>
    </source>
</evidence>
<reference evidence="8" key="1">
    <citation type="journal article" date="2019" name="Int. J. Syst. Evol. Microbiol.">
        <title>The Global Catalogue of Microorganisms (GCM) 10K type strain sequencing project: providing services to taxonomists for standard genome sequencing and annotation.</title>
        <authorList>
            <consortium name="The Broad Institute Genomics Platform"/>
            <consortium name="The Broad Institute Genome Sequencing Center for Infectious Disease"/>
            <person name="Wu L."/>
            <person name="Ma J."/>
        </authorList>
    </citation>
    <scope>NUCLEOTIDE SEQUENCE [LARGE SCALE GENOMIC DNA]</scope>
    <source>
        <strain evidence="8">CCUG 53762</strain>
    </source>
</reference>
<feature type="domain" description="D-isomer specific 2-hydroxyacid dehydrogenase catalytic" evidence="5">
    <location>
        <begin position="13"/>
        <end position="319"/>
    </location>
</feature>
<dbReference type="InterPro" id="IPR006140">
    <property type="entry name" value="D-isomer_DH_NAD-bd"/>
</dbReference>
<dbReference type="InterPro" id="IPR036291">
    <property type="entry name" value="NAD(P)-bd_dom_sf"/>
</dbReference>
<dbReference type="PANTHER" id="PTHR43026">
    <property type="entry name" value="2-HYDROXYACID DEHYDROGENASE HOMOLOG 1-RELATED"/>
    <property type="match status" value="1"/>
</dbReference>
<feature type="domain" description="D-isomer specific 2-hydroxyacid dehydrogenase NAD-binding" evidence="6">
    <location>
        <begin position="108"/>
        <end position="293"/>
    </location>
</feature>
<dbReference type="PANTHER" id="PTHR43026:SF1">
    <property type="entry name" value="2-HYDROXYACID DEHYDROGENASE HOMOLOG 1-RELATED"/>
    <property type="match status" value="1"/>
</dbReference>
<dbReference type="EMBL" id="JBHUDG010000001">
    <property type="protein sequence ID" value="MFD1628280.1"/>
    <property type="molecule type" value="Genomic_DNA"/>
</dbReference>
<evidence type="ECO:0000256" key="1">
    <source>
        <dbReference type="ARBA" id="ARBA00005854"/>
    </source>
</evidence>
<evidence type="ECO:0000313" key="7">
    <source>
        <dbReference type="EMBL" id="MFD1628280.1"/>
    </source>
</evidence>
<accession>A0ABW4I7W4</accession>
<dbReference type="PROSITE" id="PS00671">
    <property type="entry name" value="D_2_HYDROXYACID_DH_3"/>
    <property type="match status" value="1"/>
</dbReference>
<dbReference type="EC" id="1.1.1.28" evidence="7"/>
<dbReference type="InterPro" id="IPR006139">
    <property type="entry name" value="D-isomer_2_OHA_DH_cat_dom"/>
</dbReference>
<evidence type="ECO:0000313" key="8">
    <source>
        <dbReference type="Proteomes" id="UP001597118"/>
    </source>
</evidence>
<dbReference type="Proteomes" id="UP001597118">
    <property type="component" value="Unassembled WGS sequence"/>
</dbReference>
<protein>
    <submittedName>
        <fullName evidence="7">2-hydroxyacid dehydrogenase</fullName>
        <ecNumber evidence="7">1.1.1.28</ecNumber>
    </submittedName>
</protein>
<evidence type="ECO:0000256" key="2">
    <source>
        <dbReference type="ARBA" id="ARBA00023002"/>
    </source>
</evidence>
<dbReference type="SUPFAM" id="SSF51735">
    <property type="entry name" value="NAD(P)-binding Rossmann-fold domains"/>
    <property type="match status" value="1"/>
</dbReference>
<keyword evidence="2 4" id="KW-0560">Oxidoreductase</keyword>
<evidence type="ECO:0000259" key="6">
    <source>
        <dbReference type="Pfam" id="PF02826"/>
    </source>
</evidence>
<dbReference type="Pfam" id="PF00389">
    <property type="entry name" value="2-Hacid_dh"/>
    <property type="match status" value="1"/>
</dbReference>
<dbReference type="InterPro" id="IPR058205">
    <property type="entry name" value="D-LDH-like"/>
</dbReference>
<comment type="caution">
    <text evidence="7">The sequence shown here is derived from an EMBL/GenBank/DDBJ whole genome shotgun (WGS) entry which is preliminary data.</text>
</comment>
<proteinExistence type="inferred from homology"/>
<dbReference type="RefSeq" id="WP_379660667.1">
    <property type="nucleotide sequence ID" value="NZ_JBHUDG010000001.1"/>
</dbReference>
<dbReference type="SUPFAM" id="SSF52283">
    <property type="entry name" value="Formate/glycerate dehydrogenase catalytic domain-like"/>
    <property type="match status" value="1"/>
</dbReference>
<keyword evidence="3" id="KW-0520">NAD</keyword>
<name>A0ABW4I7W4_9SPHI</name>
<dbReference type="Pfam" id="PF02826">
    <property type="entry name" value="2-Hacid_dh_C"/>
    <property type="match status" value="1"/>
</dbReference>
<comment type="similarity">
    <text evidence="1 4">Belongs to the D-isomer specific 2-hydroxyacid dehydrogenase family.</text>
</comment>
<gene>
    <name evidence="7" type="ORF">ACFSAH_00245</name>
</gene>
<dbReference type="CDD" id="cd12183">
    <property type="entry name" value="LDH_like_2"/>
    <property type="match status" value="1"/>
</dbReference>
<dbReference type="Gene3D" id="3.40.50.720">
    <property type="entry name" value="NAD(P)-binding Rossmann-like Domain"/>
    <property type="match status" value="2"/>
</dbReference>
<evidence type="ECO:0000256" key="3">
    <source>
        <dbReference type="ARBA" id="ARBA00023027"/>
    </source>
</evidence>
<dbReference type="GO" id="GO:0008720">
    <property type="term" value="F:D-lactate dehydrogenase (NAD+) activity"/>
    <property type="evidence" value="ECO:0007669"/>
    <property type="project" value="UniProtKB-EC"/>
</dbReference>
<sequence length="334" mass="36591">MKAIVYSTKTFEKELLAKANLKKHDITLISNPLNIQTVSYAEGKDAVVVLSNDDLSAPVIDRLAKYGIKYISTRGAYVENINRRAAAKYGMKIARVPSSPEAVAEHVLTLVLALNRKLVKAVKRSSDFDFNLDGLTGFNLHGKTIGLIGYDCVGEYTAKIFNNLGCRVLVTDESLKADPQGAQLVDLDTLYQESDIISLHLPFKNNINYIINRESISKMKNGVMLINTSRGGLLDTSSVLEALKSGKLGYLGADVYENESGLLFENDPGSSFRDPILQELLQLPNVIITPHLASLTKESLEEIARQTIKNLDNWQAGKCVGKACACANDCATKH</sequence>
<keyword evidence="8" id="KW-1185">Reference proteome</keyword>
<organism evidence="7 8">
    <name type="scientific">Pseudopedobacter beijingensis</name>
    <dbReference type="NCBI Taxonomy" id="1207056"/>
    <lineage>
        <taxon>Bacteria</taxon>
        <taxon>Pseudomonadati</taxon>
        <taxon>Bacteroidota</taxon>
        <taxon>Sphingobacteriia</taxon>
        <taxon>Sphingobacteriales</taxon>
        <taxon>Sphingobacteriaceae</taxon>
        <taxon>Pseudopedobacter</taxon>
    </lineage>
</organism>
<evidence type="ECO:0000259" key="5">
    <source>
        <dbReference type="Pfam" id="PF00389"/>
    </source>
</evidence>
<dbReference type="InterPro" id="IPR029753">
    <property type="entry name" value="D-isomer_DH_CS"/>
</dbReference>